<dbReference type="Proteomes" id="UP001518989">
    <property type="component" value="Unassembled WGS sequence"/>
</dbReference>
<organism evidence="2 3">
    <name type="scientific">Roseomonas haemaphysalidis</name>
    <dbReference type="NCBI Taxonomy" id="2768162"/>
    <lineage>
        <taxon>Bacteria</taxon>
        <taxon>Pseudomonadati</taxon>
        <taxon>Pseudomonadota</taxon>
        <taxon>Alphaproteobacteria</taxon>
        <taxon>Acetobacterales</taxon>
        <taxon>Roseomonadaceae</taxon>
        <taxon>Roseomonas</taxon>
    </lineage>
</organism>
<dbReference type="RefSeq" id="WP_207416724.1">
    <property type="nucleotide sequence ID" value="NZ_CP061177.1"/>
</dbReference>
<evidence type="ECO:0000313" key="2">
    <source>
        <dbReference type="EMBL" id="MBO1079204.1"/>
    </source>
</evidence>
<gene>
    <name evidence="2" type="ORF">IAI61_09195</name>
</gene>
<feature type="signal peptide" evidence="1">
    <location>
        <begin position="1"/>
        <end position="17"/>
    </location>
</feature>
<feature type="chain" id="PRO_5045952982" description="Lipoprotein" evidence="1">
    <location>
        <begin position="18"/>
        <end position="118"/>
    </location>
</feature>
<protein>
    <recommendedName>
        <fullName evidence="4">Lipoprotein</fullName>
    </recommendedName>
</protein>
<reference evidence="2 3" key="1">
    <citation type="submission" date="2020-09" db="EMBL/GenBank/DDBJ databases">
        <title>Roseomonas.</title>
        <authorList>
            <person name="Zhu W."/>
        </authorList>
    </citation>
    <scope>NUCLEOTIDE SEQUENCE [LARGE SCALE GENOMIC DNA]</scope>
    <source>
        <strain evidence="2 3">573</strain>
    </source>
</reference>
<comment type="caution">
    <text evidence="2">The sequence shown here is derived from an EMBL/GenBank/DDBJ whole genome shotgun (WGS) entry which is preliminary data.</text>
</comment>
<dbReference type="EMBL" id="JACTNG010000004">
    <property type="protein sequence ID" value="MBO1079204.1"/>
    <property type="molecule type" value="Genomic_DNA"/>
</dbReference>
<evidence type="ECO:0008006" key="4">
    <source>
        <dbReference type="Google" id="ProtNLM"/>
    </source>
</evidence>
<evidence type="ECO:0000256" key="1">
    <source>
        <dbReference type="SAM" id="SignalP"/>
    </source>
</evidence>
<keyword evidence="3" id="KW-1185">Reference proteome</keyword>
<proteinExistence type="predicted"/>
<accession>A0ABS3KP47</accession>
<evidence type="ECO:0000313" key="3">
    <source>
        <dbReference type="Proteomes" id="UP001518989"/>
    </source>
</evidence>
<keyword evidence="1" id="KW-0732">Signal</keyword>
<dbReference type="PROSITE" id="PS51257">
    <property type="entry name" value="PROKAR_LIPOPROTEIN"/>
    <property type="match status" value="1"/>
</dbReference>
<name>A0ABS3KP47_9PROT</name>
<sequence length="118" mass="13276">MRIAPALLLLPLLAACAVGPTLEQRLATFIGRGEGDLVAELGVPVRSYETDGRRFLQFERERTVAVTQPDPFFYYPGPYRYRPWIAPPPAYAQVRCDITFALRDRRVESFTLNGQACG</sequence>